<dbReference type="PROSITE" id="PS50294">
    <property type="entry name" value="WD_REPEATS_REGION"/>
    <property type="match status" value="1"/>
</dbReference>
<dbReference type="PANTHER" id="PTHR47822">
    <property type="entry name" value="CARBOHYDRATE BINDING DOMAIN CONTAINING PROTEIN"/>
    <property type="match status" value="1"/>
</dbReference>
<evidence type="ECO:0000256" key="1">
    <source>
        <dbReference type="PROSITE-ProRule" id="PRU00221"/>
    </source>
</evidence>
<feature type="repeat" description="WD" evidence="1">
    <location>
        <begin position="227"/>
        <end position="269"/>
    </location>
</feature>
<dbReference type="InterPro" id="IPR036322">
    <property type="entry name" value="WD40_repeat_dom_sf"/>
</dbReference>
<dbReference type="SUPFAM" id="SSF50978">
    <property type="entry name" value="WD40 repeat-like"/>
    <property type="match status" value="1"/>
</dbReference>
<dbReference type="AlphaFoldDB" id="A0AA38HT03"/>
<dbReference type="Proteomes" id="UP001168821">
    <property type="component" value="Unassembled WGS sequence"/>
</dbReference>
<dbReference type="InterPro" id="IPR015943">
    <property type="entry name" value="WD40/YVTN_repeat-like_dom_sf"/>
</dbReference>
<name>A0AA38HT03_9CUCU</name>
<organism evidence="2 3">
    <name type="scientific">Zophobas morio</name>
    <dbReference type="NCBI Taxonomy" id="2755281"/>
    <lineage>
        <taxon>Eukaryota</taxon>
        <taxon>Metazoa</taxon>
        <taxon>Ecdysozoa</taxon>
        <taxon>Arthropoda</taxon>
        <taxon>Hexapoda</taxon>
        <taxon>Insecta</taxon>
        <taxon>Pterygota</taxon>
        <taxon>Neoptera</taxon>
        <taxon>Endopterygota</taxon>
        <taxon>Coleoptera</taxon>
        <taxon>Polyphaga</taxon>
        <taxon>Cucujiformia</taxon>
        <taxon>Tenebrionidae</taxon>
        <taxon>Zophobas</taxon>
    </lineage>
</organism>
<evidence type="ECO:0000313" key="2">
    <source>
        <dbReference type="EMBL" id="KAJ3643423.1"/>
    </source>
</evidence>
<dbReference type="Gene3D" id="2.130.10.10">
    <property type="entry name" value="YVTN repeat-like/Quinoprotein amine dehydrogenase"/>
    <property type="match status" value="2"/>
</dbReference>
<keyword evidence="3" id="KW-1185">Reference proteome</keyword>
<sequence>MSLRKPKDKDKVKGLPQRKSMAGPTLLSTFTQPGAIRKSIAVDTLGKLGGTSFEPETETLNIQHTLPFKDYTALEGRIKMLSVTDIGKEILCCKYNEVFDYIAAGCSDGSIMMYSVDGTFSSRFIDEDIEKSTAPVTAIQHRPVSKSYPINNCFTCTYANGYVKSWNYNFGQCLFTIKENRETFGITYHPRYPKFVTYGDDCKIYLYDEESKTQERILSSSNNPKIHDGHTSRVFAACFHPRSNYEILTGGWDDVVHYWDLRQPHAIRHLSGVHMCGEGIDISYKGTEVLTCAFQTDKPFQIFDYVSGNMIGTLAKTEHNSKLYIGTYASKDFAVCGGTSPNLFRVIDLSTYTSAASVLGLPSAVYSLDLGPPKKGVAAQRTDIGGLPQMAFVSAKKLYQVDFT</sequence>
<proteinExistence type="predicted"/>
<dbReference type="EMBL" id="JALNTZ010000008">
    <property type="protein sequence ID" value="KAJ3643423.1"/>
    <property type="molecule type" value="Genomic_DNA"/>
</dbReference>
<reference evidence="2" key="1">
    <citation type="journal article" date="2023" name="G3 (Bethesda)">
        <title>Whole genome assemblies of Zophobas morio and Tenebrio molitor.</title>
        <authorList>
            <person name="Kaur S."/>
            <person name="Stinson S.A."/>
            <person name="diCenzo G.C."/>
        </authorList>
    </citation>
    <scope>NUCLEOTIDE SEQUENCE</scope>
    <source>
        <strain evidence="2">QUZm001</strain>
    </source>
</reference>
<dbReference type="InterPro" id="IPR001680">
    <property type="entry name" value="WD40_rpt"/>
</dbReference>
<evidence type="ECO:0000313" key="3">
    <source>
        <dbReference type="Proteomes" id="UP001168821"/>
    </source>
</evidence>
<comment type="caution">
    <text evidence="2">The sequence shown here is derived from an EMBL/GenBank/DDBJ whole genome shotgun (WGS) entry which is preliminary data.</text>
</comment>
<dbReference type="PROSITE" id="PS50082">
    <property type="entry name" value="WD_REPEATS_2"/>
    <property type="match status" value="1"/>
</dbReference>
<dbReference type="Pfam" id="PF00400">
    <property type="entry name" value="WD40"/>
    <property type="match status" value="1"/>
</dbReference>
<protein>
    <submittedName>
        <fullName evidence="2">Uncharacterized protein</fullName>
    </submittedName>
</protein>
<keyword evidence="1" id="KW-0853">WD repeat</keyword>
<gene>
    <name evidence="2" type="ORF">Zmor_026134</name>
</gene>
<accession>A0AA38HT03</accession>
<dbReference type="PANTHER" id="PTHR47822:SF2">
    <property type="entry name" value="F-BOX AND WD-40 DOMAIN PROTEIN 7"/>
    <property type="match status" value="1"/>
</dbReference>
<dbReference type="SMART" id="SM00320">
    <property type="entry name" value="WD40"/>
    <property type="match status" value="3"/>
</dbReference>